<dbReference type="STRING" id="37625.SAMN05660420_00263"/>
<evidence type="ECO:0000256" key="8">
    <source>
        <dbReference type="SAM" id="Phobius"/>
    </source>
</evidence>
<comment type="subcellular location">
    <subcellularLocation>
        <location evidence="1">Cell membrane</location>
        <topology evidence="1">Multi-pass membrane protein</topology>
    </subcellularLocation>
    <subcellularLocation>
        <location evidence="6">Membrane</location>
        <topology evidence="6">Multi-pass membrane protein</topology>
    </subcellularLocation>
</comment>
<gene>
    <name evidence="10" type="ORF">SAMN05660420_00263</name>
</gene>
<evidence type="ECO:0000313" key="10">
    <source>
        <dbReference type="EMBL" id="SDZ77852.1"/>
    </source>
</evidence>
<comment type="similarity">
    <text evidence="6">Belongs to the exbB/tolQ family.</text>
</comment>
<evidence type="ECO:0000256" key="1">
    <source>
        <dbReference type="ARBA" id="ARBA00004651"/>
    </source>
</evidence>
<keyword evidence="7" id="KW-0175">Coiled coil</keyword>
<dbReference type="PIRSF" id="PIRSF037714">
    <property type="entry name" value="TolR"/>
    <property type="match status" value="1"/>
</dbReference>
<evidence type="ECO:0000256" key="7">
    <source>
        <dbReference type="SAM" id="Coils"/>
    </source>
</evidence>
<dbReference type="GO" id="GO:0005886">
    <property type="term" value="C:plasma membrane"/>
    <property type="evidence" value="ECO:0007669"/>
    <property type="project" value="UniProtKB-SubCell"/>
</dbReference>
<protein>
    <submittedName>
        <fullName evidence="10">Biopolymer transport protein ExbB</fullName>
    </submittedName>
</protein>
<evidence type="ECO:0000259" key="9">
    <source>
        <dbReference type="Pfam" id="PF01618"/>
    </source>
</evidence>
<keyword evidence="3 8" id="KW-0812">Transmembrane</keyword>
<feature type="transmembrane region" description="Helical" evidence="8">
    <location>
        <begin position="416"/>
        <end position="436"/>
    </location>
</feature>
<evidence type="ECO:0000313" key="11">
    <source>
        <dbReference type="Proteomes" id="UP000199409"/>
    </source>
</evidence>
<keyword evidence="4 8" id="KW-1133">Transmembrane helix</keyword>
<reference evidence="10 11" key="1">
    <citation type="submission" date="2016-10" db="EMBL/GenBank/DDBJ databases">
        <authorList>
            <person name="de Groot N.N."/>
        </authorList>
    </citation>
    <scope>NUCLEOTIDE SEQUENCE [LARGE SCALE GENOMIC DNA]</scope>
    <source>
        <strain evidence="10 11">DSM 7343</strain>
    </source>
</reference>
<organism evidence="10 11">
    <name type="scientific">Desulfuromusa kysingii</name>
    <dbReference type="NCBI Taxonomy" id="37625"/>
    <lineage>
        <taxon>Bacteria</taxon>
        <taxon>Pseudomonadati</taxon>
        <taxon>Thermodesulfobacteriota</taxon>
        <taxon>Desulfuromonadia</taxon>
        <taxon>Desulfuromonadales</taxon>
        <taxon>Geopsychrobacteraceae</taxon>
        <taxon>Desulfuromusa</taxon>
    </lineage>
</organism>
<proteinExistence type="inferred from homology"/>
<dbReference type="RefSeq" id="WP_092344129.1">
    <property type="nucleotide sequence ID" value="NZ_FNQN01000001.1"/>
</dbReference>
<dbReference type="InterPro" id="IPR017270">
    <property type="entry name" value="MotA/TolQ/ExbB-rel"/>
</dbReference>
<keyword evidence="6" id="KW-0813">Transport</keyword>
<feature type="coiled-coil region" evidence="7">
    <location>
        <begin position="41"/>
        <end position="100"/>
    </location>
</feature>
<feature type="transmembrane region" description="Helical" evidence="8">
    <location>
        <begin position="372"/>
        <end position="396"/>
    </location>
</feature>
<evidence type="ECO:0000256" key="6">
    <source>
        <dbReference type="RuleBase" id="RU004057"/>
    </source>
</evidence>
<dbReference type="InterPro" id="IPR002898">
    <property type="entry name" value="MotA_ExbB_proton_chnl"/>
</dbReference>
<dbReference type="InterPro" id="IPR050790">
    <property type="entry name" value="ExbB/TolQ_transport"/>
</dbReference>
<keyword evidence="5 8" id="KW-0472">Membrane</keyword>
<accession>A0A1H3VUQ8</accession>
<dbReference type="PANTHER" id="PTHR30625:SF11">
    <property type="entry name" value="MOTA_TOLQ_EXBB PROTON CHANNEL DOMAIN-CONTAINING PROTEIN"/>
    <property type="match status" value="1"/>
</dbReference>
<keyword evidence="11" id="KW-1185">Reference proteome</keyword>
<evidence type="ECO:0000256" key="4">
    <source>
        <dbReference type="ARBA" id="ARBA00022989"/>
    </source>
</evidence>
<keyword evidence="6" id="KW-0653">Protein transport</keyword>
<dbReference type="Pfam" id="PF01618">
    <property type="entry name" value="MotA_ExbB"/>
    <property type="match status" value="1"/>
</dbReference>
<feature type="transmembrane region" description="Helical" evidence="8">
    <location>
        <begin position="272"/>
        <end position="292"/>
    </location>
</feature>
<evidence type="ECO:0000256" key="5">
    <source>
        <dbReference type="ARBA" id="ARBA00023136"/>
    </source>
</evidence>
<dbReference type="Proteomes" id="UP000199409">
    <property type="component" value="Unassembled WGS sequence"/>
</dbReference>
<dbReference type="PANTHER" id="PTHR30625">
    <property type="entry name" value="PROTEIN TOLQ"/>
    <property type="match status" value="1"/>
</dbReference>
<dbReference type="AlphaFoldDB" id="A0A1H3VUQ8"/>
<evidence type="ECO:0000256" key="3">
    <source>
        <dbReference type="ARBA" id="ARBA00022692"/>
    </source>
</evidence>
<sequence>MSQSRQYLPLLICFLSLFFITIQPLWAADIRAVYGRVAAELEESQENKKALEAGIHLQRDRLKQQLKEMQFTVTAQEKKLQQQRSLLEQHQQEYAQLLSEQASDAELMNNLAASVRVSAKQLQELLIRSPRTSLDRQLPESLDPILNADYFPGLDDMEQMANLFLLEMEQVGEVSVQTMPIVDPSGLEKEAPVLLVGPFLAAYLDQGKPHLLRYDSAMRSLVQVDAKLPWNVSRTLKSYLQGENDSVPLDLSAGAALEQLVRKKSFVDRVRAGGVLVWPILALAVIAFLIGLERAFFLKRVHDNTDRTMGEVNNRAIKGDWGGCQKLVQGRKKSPVYNVVRAGLKARHEGREVLESVLQEAILKELPRLERALPLLNIMAAVAPLMGLLGTVTGMIGTFEVINIYGTGDPRMMSGGISVALVTTMLGLMVAIPIMLMHAFLSRQVEHIVGDMEEKAVALTNIIYLHGKNDGVCPHVANP</sequence>
<keyword evidence="2" id="KW-1003">Cell membrane</keyword>
<evidence type="ECO:0000256" key="2">
    <source>
        <dbReference type="ARBA" id="ARBA00022475"/>
    </source>
</evidence>
<dbReference type="EMBL" id="FNQN01000001">
    <property type="protein sequence ID" value="SDZ77852.1"/>
    <property type="molecule type" value="Genomic_DNA"/>
</dbReference>
<feature type="domain" description="MotA/TolQ/ExbB proton channel" evidence="9">
    <location>
        <begin position="333"/>
        <end position="453"/>
    </location>
</feature>
<name>A0A1H3VUQ8_9BACT</name>
<dbReference type="OrthoDB" id="4045at2"/>
<dbReference type="GO" id="GO:0017038">
    <property type="term" value="P:protein import"/>
    <property type="evidence" value="ECO:0007669"/>
    <property type="project" value="TreeGrafter"/>
</dbReference>